<feature type="transmembrane region" description="Helical" evidence="6">
    <location>
        <begin position="195"/>
        <end position="213"/>
    </location>
</feature>
<sequence length="545" mass="60180">MAAPTAAPTTSTSAKPRLSFWQIWNMSFGFLGIQFGFELQNNNISRIFETLGANKDDIPILWIAAPLTGLVVQPIIGYFSDRTWHPFWGRRRPYFFVGAVLATLALIFMPNSSALWMAGSMLWILDASINISMEPFRAFVGDKLPGEQRTSGFAMQSFFIGVGSVIAALLPWIFTNWFHFSNTAPSGEIPPSVKWSFYLGAAAFILAVMYTVFTSTEIPPDNMEEFRKENAEAGILDGLKESFMGIFRMPTAMRQLALVQFFTWFALFSMWIYSTNAVTSNIYNMKVDNAFFAKIDGLINSRAQQPGPEKTTKELRALQQDLKEIKQFQSEKPDKTLTINLANYYVANGNALPEEKATLQRVQKQYNDGADWLSLASSVRNGVAALFAFIIPLIAARTSRRKTHTLCLLIGGLGLLSLQVISNPTFIVVSMAMVGIAWASILSMPYAILAGSLPANKMGYYMGVFNFFIVIPQIVAATILGYCTMHFFQGNTLHTIALGGFSMVLAGLLTLRVNDTDDASTASPPLEEPTATLGYNTLGQANPEV</sequence>
<feature type="transmembrane region" description="Helical" evidence="6">
    <location>
        <begin position="60"/>
        <end position="80"/>
    </location>
</feature>
<keyword evidence="4 6" id="KW-1133">Transmembrane helix</keyword>
<organism evidence="7 8">
    <name type="scientific">Hymenobacter mellowenesis</name>
    <dbReference type="NCBI Taxonomy" id="3063995"/>
    <lineage>
        <taxon>Bacteria</taxon>
        <taxon>Pseudomonadati</taxon>
        <taxon>Bacteroidota</taxon>
        <taxon>Cytophagia</taxon>
        <taxon>Cytophagales</taxon>
        <taxon>Hymenobacteraceae</taxon>
        <taxon>Hymenobacter</taxon>
    </lineage>
</organism>
<evidence type="ECO:0000313" key="8">
    <source>
        <dbReference type="Proteomes" id="UP001167796"/>
    </source>
</evidence>
<feature type="transmembrane region" description="Helical" evidence="6">
    <location>
        <begin position="492"/>
        <end position="511"/>
    </location>
</feature>
<evidence type="ECO:0000256" key="1">
    <source>
        <dbReference type="ARBA" id="ARBA00004141"/>
    </source>
</evidence>
<feature type="transmembrane region" description="Helical" evidence="6">
    <location>
        <begin position="372"/>
        <end position="396"/>
    </location>
</feature>
<evidence type="ECO:0000313" key="7">
    <source>
        <dbReference type="EMBL" id="MDO7849123.1"/>
    </source>
</evidence>
<dbReference type="SUPFAM" id="SSF103473">
    <property type="entry name" value="MFS general substrate transporter"/>
    <property type="match status" value="2"/>
</dbReference>
<name>A0ABT9AHT0_9BACT</name>
<evidence type="ECO:0000256" key="2">
    <source>
        <dbReference type="ARBA" id="ARBA00022448"/>
    </source>
</evidence>
<dbReference type="InterPro" id="IPR011701">
    <property type="entry name" value="MFS"/>
</dbReference>
<dbReference type="EMBL" id="JAUQSX010000014">
    <property type="protein sequence ID" value="MDO7849123.1"/>
    <property type="molecule type" value="Genomic_DNA"/>
</dbReference>
<gene>
    <name evidence="7" type="ORF">Q5H92_22360</name>
</gene>
<evidence type="ECO:0000256" key="5">
    <source>
        <dbReference type="ARBA" id="ARBA00023136"/>
    </source>
</evidence>
<evidence type="ECO:0000256" key="3">
    <source>
        <dbReference type="ARBA" id="ARBA00022692"/>
    </source>
</evidence>
<evidence type="ECO:0000256" key="6">
    <source>
        <dbReference type="SAM" id="Phobius"/>
    </source>
</evidence>
<feature type="transmembrane region" description="Helical" evidence="6">
    <location>
        <begin position="92"/>
        <end position="109"/>
    </location>
</feature>
<dbReference type="PANTHER" id="PTHR19432:SF35">
    <property type="entry name" value="SOLUTE CARRIER FAMILY 45 MEMBER 3 ISOFORM X1"/>
    <property type="match status" value="1"/>
</dbReference>
<protein>
    <submittedName>
        <fullName evidence="7">MFS transporter</fullName>
    </submittedName>
</protein>
<dbReference type="Gene3D" id="1.20.1250.20">
    <property type="entry name" value="MFS general substrate transporter like domains"/>
    <property type="match status" value="2"/>
</dbReference>
<keyword evidence="8" id="KW-1185">Reference proteome</keyword>
<feature type="transmembrane region" description="Helical" evidence="6">
    <location>
        <begin position="403"/>
        <end position="421"/>
    </location>
</feature>
<keyword evidence="5 6" id="KW-0472">Membrane</keyword>
<feature type="transmembrane region" description="Helical" evidence="6">
    <location>
        <begin position="153"/>
        <end position="175"/>
    </location>
</feature>
<dbReference type="Pfam" id="PF07690">
    <property type="entry name" value="MFS_1"/>
    <property type="match status" value="2"/>
</dbReference>
<dbReference type="Proteomes" id="UP001167796">
    <property type="component" value="Unassembled WGS sequence"/>
</dbReference>
<keyword evidence="3 6" id="KW-0812">Transmembrane</keyword>
<proteinExistence type="predicted"/>
<feature type="transmembrane region" description="Helical" evidence="6">
    <location>
        <begin position="427"/>
        <end position="448"/>
    </location>
</feature>
<reference evidence="7" key="1">
    <citation type="submission" date="2023-07" db="EMBL/GenBank/DDBJ databases">
        <authorList>
            <person name="Kim M.K."/>
        </authorList>
    </citation>
    <scope>NUCLEOTIDE SEQUENCE</scope>
    <source>
        <strain evidence="7">M29</strain>
    </source>
</reference>
<dbReference type="RefSeq" id="WP_305013792.1">
    <property type="nucleotide sequence ID" value="NZ_JAUQSX010000014.1"/>
</dbReference>
<accession>A0ABT9AHT0</accession>
<dbReference type="InterPro" id="IPR036259">
    <property type="entry name" value="MFS_trans_sf"/>
</dbReference>
<feature type="transmembrane region" description="Helical" evidence="6">
    <location>
        <begin position="460"/>
        <end position="480"/>
    </location>
</feature>
<evidence type="ECO:0000256" key="4">
    <source>
        <dbReference type="ARBA" id="ARBA00022989"/>
    </source>
</evidence>
<keyword evidence="2" id="KW-0813">Transport</keyword>
<feature type="transmembrane region" description="Helical" evidence="6">
    <location>
        <begin position="256"/>
        <end position="274"/>
    </location>
</feature>
<comment type="subcellular location">
    <subcellularLocation>
        <location evidence="1">Membrane</location>
        <topology evidence="1">Multi-pass membrane protein</topology>
    </subcellularLocation>
</comment>
<dbReference type="PANTHER" id="PTHR19432">
    <property type="entry name" value="SUGAR TRANSPORTER"/>
    <property type="match status" value="1"/>
</dbReference>
<comment type="caution">
    <text evidence="7">The sequence shown here is derived from an EMBL/GenBank/DDBJ whole genome shotgun (WGS) entry which is preliminary data.</text>
</comment>